<sequence>MAEIFAPSLNQAIYSGASGNLSAAVAQVKLKAVEADSVIHLLDLPIGVQIIGFDLVTDGLGAGVKLELKAGNTVIATNQDAGSKVAKCTPIKPIYIKEHDVQLDIVTTGAKATGDLLIFLKYCFVGF</sequence>
<dbReference type="AlphaFoldDB" id="A0AAD3ZVV4"/>
<reference evidence="1 2" key="1">
    <citation type="submission" date="2019-09" db="EMBL/GenBank/DDBJ databases">
        <title>Photobacterium damselae subsp. damselae CDC-2227-81, a human clinical isolate.</title>
        <authorList>
            <person name="Osorio C.R."/>
        </authorList>
    </citation>
    <scope>NUCLEOTIDE SEQUENCE [LARGE SCALE GENOMIC DNA]</scope>
    <source>
        <strain evidence="1 2">CDC-2227-81</strain>
    </source>
</reference>
<comment type="caution">
    <text evidence="1">The sequence shown here is derived from an EMBL/GenBank/DDBJ whole genome shotgun (WGS) entry which is preliminary data.</text>
</comment>
<protein>
    <submittedName>
        <fullName evidence="1">Uncharacterized protein</fullName>
    </submittedName>
</protein>
<gene>
    <name evidence="1" type="ORF">F6450_08775</name>
</gene>
<name>A0AAD3ZVV4_PHODD</name>
<proteinExistence type="predicted"/>
<dbReference type="Proteomes" id="UP000480943">
    <property type="component" value="Unassembled WGS sequence"/>
</dbReference>
<evidence type="ECO:0000313" key="2">
    <source>
        <dbReference type="Proteomes" id="UP000480943"/>
    </source>
</evidence>
<accession>A0AAD3ZVV4</accession>
<evidence type="ECO:0000313" key="1">
    <source>
        <dbReference type="EMBL" id="KAB1181436.1"/>
    </source>
</evidence>
<dbReference type="EMBL" id="VZUQ01000053">
    <property type="protein sequence ID" value="KAB1181436.1"/>
    <property type="molecule type" value="Genomic_DNA"/>
</dbReference>
<organism evidence="1 2">
    <name type="scientific">Photobacterium damselae subsp. damselae</name>
    <name type="common">Listonella damsela</name>
    <dbReference type="NCBI Taxonomy" id="85581"/>
    <lineage>
        <taxon>Bacteria</taxon>
        <taxon>Pseudomonadati</taxon>
        <taxon>Pseudomonadota</taxon>
        <taxon>Gammaproteobacteria</taxon>
        <taxon>Vibrionales</taxon>
        <taxon>Vibrionaceae</taxon>
        <taxon>Photobacterium</taxon>
    </lineage>
</organism>
<dbReference type="RefSeq" id="WP_068945427.1">
    <property type="nucleotide sequence ID" value="NZ_CP065042.1"/>
</dbReference>